<evidence type="ECO:0000256" key="1">
    <source>
        <dbReference type="ARBA" id="ARBA00010066"/>
    </source>
</evidence>
<dbReference type="EMBL" id="FN653052">
    <property type="protein sequence ID" value="CBY19651.1"/>
    <property type="molecule type" value="Genomic_DNA"/>
</dbReference>
<dbReference type="InterPro" id="IPR005124">
    <property type="entry name" value="V-ATPase_G"/>
</dbReference>
<dbReference type="EMBL" id="FN654376">
    <property type="protein sequence ID" value="CBY32870.1"/>
    <property type="molecule type" value="Genomic_DNA"/>
</dbReference>
<name>E4XHU3_OIKDI</name>
<dbReference type="PANTHER" id="PTHR12713:SF11">
    <property type="entry name" value="V-TYPE PROTON ATPASE SUBUNIT G"/>
    <property type="match status" value="1"/>
</dbReference>
<evidence type="ECO:0000256" key="6">
    <source>
        <dbReference type="SAM" id="Coils"/>
    </source>
</evidence>
<dbReference type="GO" id="GO:0046961">
    <property type="term" value="F:proton-transporting ATPase activity, rotational mechanism"/>
    <property type="evidence" value="ECO:0007669"/>
    <property type="project" value="InterPro"/>
</dbReference>
<proteinExistence type="inferred from homology"/>
<keyword evidence="9" id="KW-1185">Reference proteome</keyword>
<keyword evidence="2 5" id="KW-0813">Transport</keyword>
<dbReference type="Pfam" id="PF03179">
    <property type="entry name" value="V-ATPase_G"/>
    <property type="match status" value="1"/>
</dbReference>
<feature type="coiled-coil region" evidence="6">
    <location>
        <begin position="8"/>
        <end position="57"/>
    </location>
</feature>
<dbReference type="Gene3D" id="1.20.5.2950">
    <property type="match status" value="1"/>
</dbReference>
<keyword evidence="4 5" id="KW-0406">Ion transport</keyword>
<dbReference type="GO" id="GO:0000221">
    <property type="term" value="C:vacuolar proton-transporting V-type ATPase, V1 domain"/>
    <property type="evidence" value="ECO:0007669"/>
    <property type="project" value="TreeGrafter"/>
</dbReference>
<accession>E4XHU3</accession>
<sequence>MASQSEGIQKLLEAEKEAQKEVDAARRVKAKKLKQAKEEAKVEIQQFNKEREAQFKAKEAEVMGGRDELQRWIAGETQGQIAEMATRVNKYQDQVIHDLVSAVQDIQPQLPRNFRG</sequence>
<dbReference type="Proteomes" id="UP000001307">
    <property type="component" value="Unassembled WGS sequence"/>
</dbReference>
<dbReference type="GO" id="GO:0016887">
    <property type="term" value="F:ATP hydrolysis activity"/>
    <property type="evidence" value="ECO:0007669"/>
    <property type="project" value="TreeGrafter"/>
</dbReference>
<evidence type="ECO:0000256" key="4">
    <source>
        <dbReference type="ARBA" id="ARBA00023065"/>
    </source>
</evidence>
<comment type="function">
    <text evidence="5">Subunit of the V1 complex of vacuolar(H+)-ATPase (V-ATPase), a multisubunit enzyme composed of a peripheral complex (V1) that hydrolyzes ATP and a membrane integral complex (V0) that translocates protons. V-ATPase is responsible for acidifying and maintaining the pH of intracellular compartments and in some cell types, is targeted to the plasma membrane, where it is responsible for acidifying the extracellular environment.</text>
</comment>
<reference evidence="7" key="1">
    <citation type="journal article" date="2010" name="Science">
        <title>Plasticity of animal genome architecture unmasked by rapid evolution of a pelagic tunicate.</title>
        <authorList>
            <person name="Denoeud F."/>
            <person name="Henriet S."/>
            <person name="Mungpakdee S."/>
            <person name="Aury J.M."/>
            <person name="Da Silva C."/>
            <person name="Brinkmann H."/>
            <person name="Mikhaleva J."/>
            <person name="Olsen L.C."/>
            <person name="Jubin C."/>
            <person name="Canestro C."/>
            <person name="Bouquet J.M."/>
            <person name="Danks G."/>
            <person name="Poulain J."/>
            <person name="Campsteijn C."/>
            <person name="Adamski M."/>
            <person name="Cross I."/>
            <person name="Yadetie F."/>
            <person name="Muffato M."/>
            <person name="Louis A."/>
            <person name="Butcher S."/>
            <person name="Tsagkogeorga G."/>
            <person name="Konrad A."/>
            <person name="Singh S."/>
            <person name="Jensen M.F."/>
            <person name="Cong E.H."/>
            <person name="Eikeseth-Otteraa H."/>
            <person name="Noel B."/>
            <person name="Anthouard V."/>
            <person name="Porcel B.M."/>
            <person name="Kachouri-Lafond R."/>
            <person name="Nishino A."/>
            <person name="Ugolini M."/>
            <person name="Chourrout P."/>
            <person name="Nishida H."/>
            <person name="Aasland R."/>
            <person name="Huzurbazar S."/>
            <person name="Westhof E."/>
            <person name="Delsuc F."/>
            <person name="Lehrach H."/>
            <person name="Reinhardt R."/>
            <person name="Weissenbach J."/>
            <person name="Roy S.W."/>
            <person name="Artiguenave F."/>
            <person name="Postlethwait J.H."/>
            <person name="Manak J.R."/>
            <person name="Thompson E.M."/>
            <person name="Jaillon O."/>
            <person name="Du Pasquier L."/>
            <person name="Boudinot P."/>
            <person name="Liberles D.A."/>
            <person name="Volff J.N."/>
            <person name="Philippe H."/>
            <person name="Lenhard B."/>
            <person name="Roest Crollius H."/>
            <person name="Wincker P."/>
            <person name="Chourrout D."/>
        </authorList>
    </citation>
    <scope>NUCLEOTIDE SEQUENCE [LARGE SCALE GENOMIC DNA]</scope>
</reference>
<keyword evidence="3 5" id="KW-0375">Hydrogen ion transport</keyword>
<dbReference type="PANTHER" id="PTHR12713">
    <property type="entry name" value="VACUOLAR ATP SYNTHASE SUBUNIT G"/>
    <property type="match status" value="1"/>
</dbReference>
<evidence type="ECO:0000313" key="9">
    <source>
        <dbReference type="Proteomes" id="UP000001307"/>
    </source>
</evidence>
<dbReference type="FunFam" id="1.20.5.2950:FF:000001">
    <property type="entry name" value="V-type proton ATPase subunit G"/>
    <property type="match status" value="1"/>
</dbReference>
<comment type="similarity">
    <text evidence="1 5">Belongs to the V-ATPase G subunit family.</text>
</comment>
<dbReference type="InParanoid" id="E4XHU3"/>
<evidence type="ECO:0000313" key="8">
    <source>
        <dbReference type="EMBL" id="CBY32870.1"/>
    </source>
</evidence>
<evidence type="ECO:0000256" key="5">
    <source>
        <dbReference type="RuleBase" id="RU364019"/>
    </source>
</evidence>
<dbReference type="OrthoDB" id="250802at2759"/>
<keyword evidence="6" id="KW-0175">Coiled coil</keyword>
<dbReference type="FunCoup" id="E4XHU3">
    <property type="interactions" value="191"/>
</dbReference>
<evidence type="ECO:0000313" key="7">
    <source>
        <dbReference type="EMBL" id="CBY19651.1"/>
    </source>
</evidence>
<dbReference type="Proteomes" id="UP000011014">
    <property type="component" value="Unassembled WGS sequence"/>
</dbReference>
<gene>
    <name evidence="7" type="ORF">GSOID_T00011077001</name>
    <name evidence="8" type="ORF">GSOID_T00020728001</name>
</gene>
<comment type="subunit">
    <text evidence="5">V-ATPase is a heteromultimeric enzyme made up of two complexes: the ATP-hydrolytic V1 complex and the proton translocation V0 complex.</text>
</comment>
<organism evidence="7">
    <name type="scientific">Oikopleura dioica</name>
    <name type="common">Tunicate</name>
    <dbReference type="NCBI Taxonomy" id="34765"/>
    <lineage>
        <taxon>Eukaryota</taxon>
        <taxon>Metazoa</taxon>
        <taxon>Chordata</taxon>
        <taxon>Tunicata</taxon>
        <taxon>Appendicularia</taxon>
        <taxon>Copelata</taxon>
        <taxon>Oikopleuridae</taxon>
        <taxon>Oikopleura</taxon>
    </lineage>
</organism>
<evidence type="ECO:0000256" key="3">
    <source>
        <dbReference type="ARBA" id="ARBA00022781"/>
    </source>
</evidence>
<evidence type="ECO:0000256" key="2">
    <source>
        <dbReference type="ARBA" id="ARBA00022448"/>
    </source>
</evidence>
<protein>
    <recommendedName>
        <fullName evidence="5">V-type proton ATPase subunit G</fullName>
    </recommendedName>
</protein>
<dbReference type="NCBIfam" id="TIGR01147">
    <property type="entry name" value="V_ATP_synt_G"/>
    <property type="match status" value="1"/>
</dbReference>
<dbReference type="AlphaFoldDB" id="E4XHU3"/>